<dbReference type="EMBL" id="VNHX01000004">
    <property type="protein sequence ID" value="TYP96829.1"/>
    <property type="molecule type" value="Genomic_DNA"/>
</dbReference>
<proteinExistence type="predicted"/>
<dbReference type="Proteomes" id="UP000325105">
    <property type="component" value="Unassembled WGS sequence"/>
</dbReference>
<evidence type="ECO:0000313" key="3">
    <source>
        <dbReference type="Proteomes" id="UP000325105"/>
    </source>
</evidence>
<dbReference type="AlphaFoldDB" id="A0A5S5DQ73"/>
<comment type="caution">
    <text evidence="2">The sequence shown here is derived from an EMBL/GenBank/DDBJ whole genome shotgun (WGS) entry which is preliminary data.</text>
</comment>
<organism evidence="2 3">
    <name type="scientific">Sphingobacterium allocomposti</name>
    <dbReference type="NCBI Taxonomy" id="415956"/>
    <lineage>
        <taxon>Bacteria</taxon>
        <taxon>Pseudomonadati</taxon>
        <taxon>Bacteroidota</taxon>
        <taxon>Sphingobacteriia</taxon>
        <taxon>Sphingobacteriales</taxon>
        <taxon>Sphingobacteriaceae</taxon>
        <taxon>Sphingobacterium</taxon>
    </lineage>
</organism>
<sequence>MTKRVIRSSFLLLIALINLGAVLDIFASIGNAAQPASEATPFAIAANSQTFLNGADDDYQQFRRKTLYHHHHDEESSEKVEERDPKVPKDPGHFPLPLISFLPQRPLSFRLSSYIFQSKHTVADIAHPTTCFDKERYLLFRDFRT</sequence>
<gene>
    <name evidence="2" type="ORF">BC792_10451</name>
</gene>
<protein>
    <submittedName>
        <fullName evidence="2">Uncharacterized protein</fullName>
    </submittedName>
</protein>
<feature type="region of interest" description="Disordered" evidence="1">
    <location>
        <begin position="70"/>
        <end position="90"/>
    </location>
</feature>
<evidence type="ECO:0000256" key="1">
    <source>
        <dbReference type="SAM" id="MobiDB-lite"/>
    </source>
</evidence>
<feature type="compositionally biased region" description="Basic and acidic residues" evidence="1">
    <location>
        <begin position="71"/>
        <end position="90"/>
    </location>
</feature>
<dbReference type="RefSeq" id="WP_148907758.1">
    <property type="nucleotide sequence ID" value="NZ_VNHX01000004.1"/>
</dbReference>
<accession>A0A5S5DQ73</accession>
<keyword evidence="3" id="KW-1185">Reference proteome</keyword>
<evidence type="ECO:0000313" key="2">
    <source>
        <dbReference type="EMBL" id="TYP96829.1"/>
    </source>
</evidence>
<reference evidence="2 3" key="1">
    <citation type="submission" date="2019-07" db="EMBL/GenBank/DDBJ databases">
        <title>Genomic Encyclopedia of Archaeal and Bacterial Type Strains, Phase II (KMG-II): from individual species to whole genera.</title>
        <authorList>
            <person name="Goeker M."/>
        </authorList>
    </citation>
    <scope>NUCLEOTIDE SEQUENCE [LARGE SCALE GENOMIC DNA]</scope>
    <source>
        <strain evidence="2 3">DSM 18850</strain>
    </source>
</reference>
<name>A0A5S5DQ73_9SPHI</name>